<evidence type="ECO:0008006" key="3">
    <source>
        <dbReference type="Google" id="ProtNLM"/>
    </source>
</evidence>
<organism evidence="1 2">
    <name type="scientific">Acetobacter estunensis</name>
    <dbReference type="NCBI Taxonomy" id="104097"/>
    <lineage>
        <taxon>Bacteria</taxon>
        <taxon>Pseudomonadati</taxon>
        <taxon>Pseudomonadota</taxon>
        <taxon>Alphaproteobacteria</taxon>
        <taxon>Acetobacterales</taxon>
        <taxon>Acetobacteraceae</taxon>
        <taxon>Acetobacter</taxon>
    </lineage>
</organism>
<sequence length="318" mass="35409">MLATELTSPVPLLISHFVERMVGLSRPLGVLFYGSLVRKVAQGEADPSVLAEGVLDFYVIVEHQSDWPRGRLARVANALLPPNVEYHEMDVDGVPLRAKVAILSLKQFRRLTRPECRDTTVWARFAQPVRLVWVRDAQAADAVLRCVIRAVGTAALWAAELGPDQATPEGYWQALFHRTYAAELRVETTARSRHLLAGEEARFSRLLTASWVAAGLDAQLRPDGQVTSGVPETERAQAERRWAVRARLGRPLNIARLVKAAFTFEGAARYIVWKIQRHSGVHVPLTPFAERHPVVCAPAVLWRLVRAGVFRRTGNPSS</sequence>
<gene>
    <name evidence="1" type="ORF">GOB87_12025</name>
</gene>
<protein>
    <recommendedName>
        <fullName evidence="3">Phosphatidate cytidylyltransferase</fullName>
    </recommendedName>
</protein>
<keyword evidence="2" id="KW-1185">Reference proteome</keyword>
<dbReference type="RefSeq" id="WP_166317137.1">
    <property type="nucleotide sequence ID" value="NZ_WOTH01000028.1"/>
</dbReference>
<name>A0A967BDZ5_9PROT</name>
<evidence type="ECO:0000313" key="2">
    <source>
        <dbReference type="Proteomes" id="UP000597459"/>
    </source>
</evidence>
<evidence type="ECO:0000313" key="1">
    <source>
        <dbReference type="EMBL" id="NHO54662.1"/>
    </source>
</evidence>
<accession>A0A967BDZ5</accession>
<comment type="caution">
    <text evidence="1">The sequence shown here is derived from an EMBL/GenBank/DDBJ whole genome shotgun (WGS) entry which is preliminary data.</text>
</comment>
<reference evidence="1" key="1">
    <citation type="submission" date="2019-11" db="EMBL/GenBank/DDBJ databases">
        <title>Description of new Acetobacter species.</title>
        <authorList>
            <person name="Cleenwerck I."/>
            <person name="Sombolestani A.S."/>
        </authorList>
    </citation>
    <scope>NUCLEOTIDE SEQUENCE</scope>
    <source>
        <strain evidence="1">LMG 1626</strain>
    </source>
</reference>
<dbReference type="AlphaFoldDB" id="A0A967BDZ5"/>
<dbReference type="Proteomes" id="UP000597459">
    <property type="component" value="Unassembled WGS sequence"/>
</dbReference>
<proteinExistence type="predicted"/>
<dbReference type="EMBL" id="WOTH01000028">
    <property type="protein sequence ID" value="NHO54662.1"/>
    <property type="molecule type" value="Genomic_DNA"/>
</dbReference>